<dbReference type="EC" id="6.3.2.1" evidence="8"/>
<comment type="subcellular location">
    <subcellularLocation>
        <location evidence="8">Cytoplasm</location>
    </subcellularLocation>
</comment>
<dbReference type="GO" id="GO:0005524">
    <property type="term" value="F:ATP binding"/>
    <property type="evidence" value="ECO:0007669"/>
    <property type="project" value="UniProtKB-KW"/>
</dbReference>
<dbReference type="GO" id="GO:0004592">
    <property type="term" value="F:pantoate-beta-alanine ligase activity"/>
    <property type="evidence" value="ECO:0007669"/>
    <property type="project" value="UniProtKB-UniRule"/>
</dbReference>
<dbReference type="PANTHER" id="PTHR21299:SF1">
    <property type="entry name" value="PANTOATE--BETA-ALANINE LIGASE"/>
    <property type="match status" value="1"/>
</dbReference>
<keyword evidence="8" id="KW-0963">Cytoplasm</keyword>
<comment type="pathway">
    <text evidence="1 8">Cofactor biosynthesis; (R)-pantothenate biosynthesis; (R)-pantothenate from (R)-pantoate and beta-alanine: step 1/1.</text>
</comment>
<dbReference type="SUPFAM" id="SSF52374">
    <property type="entry name" value="Nucleotidylyl transferase"/>
    <property type="match status" value="1"/>
</dbReference>
<accession>A0A917D9G6</accession>
<gene>
    <name evidence="8 9" type="primary">panC</name>
    <name evidence="9" type="ORF">GCM10011343_06220</name>
</gene>
<reference evidence="9" key="1">
    <citation type="journal article" date="2014" name="Int. J. Syst. Evol. Microbiol.">
        <title>Complete genome sequence of Corynebacterium casei LMG S-19264T (=DSM 44701T), isolated from a smear-ripened cheese.</title>
        <authorList>
            <consortium name="US DOE Joint Genome Institute (JGI-PGF)"/>
            <person name="Walter F."/>
            <person name="Albersmeier A."/>
            <person name="Kalinowski J."/>
            <person name="Ruckert C."/>
        </authorList>
    </citation>
    <scope>NUCLEOTIDE SEQUENCE</scope>
    <source>
        <strain evidence="9">CGMCC 1.12506</strain>
    </source>
</reference>
<dbReference type="EMBL" id="BMFG01000002">
    <property type="protein sequence ID" value="GGD18344.1"/>
    <property type="molecule type" value="Genomic_DNA"/>
</dbReference>
<dbReference type="InterPro" id="IPR014729">
    <property type="entry name" value="Rossmann-like_a/b/a_fold"/>
</dbReference>
<dbReference type="NCBIfam" id="TIGR00018">
    <property type="entry name" value="panC"/>
    <property type="match status" value="1"/>
</dbReference>
<keyword evidence="3 8" id="KW-0436">Ligase</keyword>
<protein>
    <recommendedName>
        <fullName evidence="8">Pantothenate synthetase</fullName>
        <shortName evidence="8">PS</shortName>
        <ecNumber evidence="8">6.3.2.1</ecNumber>
    </recommendedName>
    <alternativeName>
        <fullName evidence="8">Pantoate--beta-alanine ligase</fullName>
    </alternativeName>
    <alternativeName>
        <fullName evidence="8">Pantoate-activating enzyme</fullName>
    </alternativeName>
</protein>
<evidence type="ECO:0000256" key="8">
    <source>
        <dbReference type="HAMAP-Rule" id="MF_00158"/>
    </source>
</evidence>
<comment type="miscellaneous">
    <text evidence="8">The reaction proceeds by a bi uni uni bi ping pong mechanism.</text>
</comment>
<dbReference type="Proteomes" id="UP000625735">
    <property type="component" value="Unassembled WGS sequence"/>
</dbReference>
<dbReference type="InterPro" id="IPR003721">
    <property type="entry name" value="Pantoate_ligase"/>
</dbReference>
<reference evidence="9" key="2">
    <citation type="submission" date="2020-09" db="EMBL/GenBank/DDBJ databases">
        <authorList>
            <person name="Sun Q."/>
            <person name="Zhou Y."/>
        </authorList>
    </citation>
    <scope>NUCLEOTIDE SEQUENCE</scope>
    <source>
        <strain evidence="9">CGMCC 1.12506</strain>
    </source>
</reference>
<comment type="catalytic activity">
    <reaction evidence="7 8">
        <text>(R)-pantoate + beta-alanine + ATP = (R)-pantothenate + AMP + diphosphate + H(+)</text>
        <dbReference type="Rhea" id="RHEA:10912"/>
        <dbReference type="ChEBI" id="CHEBI:15378"/>
        <dbReference type="ChEBI" id="CHEBI:15980"/>
        <dbReference type="ChEBI" id="CHEBI:29032"/>
        <dbReference type="ChEBI" id="CHEBI:30616"/>
        <dbReference type="ChEBI" id="CHEBI:33019"/>
        <dbReference type="ChEBI" id="CHEBI:57966"/>
        <dbReference type="ChEBI" id="CHEBI:456215"/>
        <dbReference type="EC" id="6.3.2.1"/>
    </reaction>
</comment>
<evidence type="ECO:0000256" key="1">
    <source>
        <dbReference type="ARBA" id="ARBA00004990"/>
    </source>
</evidence>
<dbReference type="InterPro" id="IPR042176">
    <property type="entry name" value="Pantoate_ligase_C"/>
</dbReference>
<keyword evidence="6 8" id="KW-0067">ATP-binding</keyword>
<comment type="function">
    <text evidence="8">Catalyzes the condensation of pantoate with beta-alanine in an ATP-dependent reaction via a pantoyl-adenylate intermediate.</text>
</comment>
<evidence type="ECO:0000256" key="7">
    <source>
        <dbReference type="ARBA" id="ARBA00048258"/>
    </source>
</evidence>
<keyword evidence="5 8" id="KW-0547">Nucleotide-binding</keyword>
<evidence type="ECO:0000256" key="4">
    <source>
        <dbReference type="ARBA" id="ARBA00022655"/>
    </source>
</evidence>
<evidence type="ECO:0000256" key="6">
    <source>
        <dbReference type="ARBA" id="ARBA00022840"/>
    </source>
</evidence>
<sequence>MLVFKNKADLATHLKPFWAARKSIGFVPTMGALHQGHLSLLDAAAKNNTVTVISIFVNPTQFNNPEDLVKYPRTLAADIQKIEKQNPAVVIYAPEVADLYRPNEKAAPFSFDGLEFQMEGKFRPGHFDGVGTVVKKLFEIVQPTNAYFGEKDFQQLQIVKKLVSKYKIPVNIVSCPIHREVNGLAMSSRNERLSDTERKDAALIYKTLQQVKLKFGTKSAKEVSDWVTKVFQNHQTFTLEYFEIADESTLKTCFRKSKNKKYRAFIAVFVNNIRLIDTISLN</sequence>
<evidence type="ECO:0000256" key="2">
    <source>
        <dbReference type="ARBA" id="ARBA00009256"/>
    </source>
</evidence>
<name>A0A917D9G6_9FLAO</name>
<dbReference type="AlphaFoldDB" id="A0A917D9G6"/>
<dbReference type="GO" id="GO:0015940">
    <property type="term" value="P:pantothenate biosynthetic process"/>
    <property type="evidence" value="ECO:0007669"/>
    <property type="project" value="UniProtKB-UniRule"/>
</dbReference>
<dbReference type="RefSeq" id="WP_188361063.1">
    <property type="nucleotide sequence ID" value="NZ_BMFG01000002.1"/>
</dbReference>
<organism evidence="9 10">
    <name type="scientific">Flavobacterium orientale</name>
    <dbReference type="NCBI Taxonomy" id="1756020"/>
    <lineage>
        <taxon>Bacteria</taxon>
        <taxon>Pseudomonadati</taxon>
        <taxon>Bacteroidota</taxon>
        <taxon>Flavobacteriia</taxon>
        <taxon>Flavobacteriales</taxon>
        <taxon>Flavobacteriaceae</taxon>
        <taxon>Flavobacterium</taxon>
    </lineage>
</organism>
<dbReference type="Gene3D" id="3.30.1300.10">
    <property type="entry name" value="Pantoate-beta-alanine ligase, C-terminal domain"/>
    <property type="match status" value="1"/>
</dbReference>
<keyword evidence="4 8" id="KW-0566">Pantothenate biosynthesis</keyword>
<dbReference type="GO" id="GO:0005829">
    <property type="term" value="C:cytosol"/>
    <property type="evidence" value="ECO:0007669"/>
    <property type="project" value="TreeGrafter"/>
</dbReference>
<feature type="binding site" evidence="8">
    <location>
        <position position="61"/>
    </location>
    <ligand>
        <name>(R)-pantoate</name>
        <dbReference type="ChEBI" id="CHEBI:15980"/>
    </ligand>
</feature>
<evidence type="ECO:0000313" key="9">
    <source>
        <dbReference type="EMBL" id="GGD18344.1"/>
    </source>
</evidence>
<feature type="active site" description="Proton donor" evidence="8">
    <location>
        <position position="37"/>
    </location>
</feature>
<comment type="subunit">
    <text evidence="8">Homodimer.</text>
</comment>
<comment type="similarity">
    <text evidence="2 8">Belongs to the pantothenate synthetase family.</text>
</comment>
<dbReference type="Pfam" id="PF02569">
    <property type="entry name" value="Pantoate_ligase"/>
    <property type="match status" value="1"/>
</dbReference>
<keyword evidence="10" id="KW-1185">Reference proteome</keyword>
<feature type="binding site" evidence="8">
    <location>
        <position position="155"/>
    </location>
    <ligand>
        <name>(R)-pantoate</name>
        <dbReference type="ChEBI" id="CHEBI:15980"/>
    </ligand>
</feature>
<dbReference type="Gene3D" id="3.40.50.620">
    <property type="entry name" value="HUPs"/>
    <property type="match status" value="1"/>
</dbReference>
<feature type="binding site" evidence="8">
    <location>
        <position position="61"/>
    </location>
    <ligand>
        <name>beta-alanine</name>
        <dbReference type="ChEBI" id="CHEBI:57966"/>
    </ligand>
</feature>
<comment type="caution">
    <text evidence="8">Lacks conserved residue(s) required for the propagation of feature annotation.</text>
</comment>
<evidence type="ECO:0000256" key="5">
    <source>
        <dbReference type="ARBA" id="ARBA00022741"/>
    </source>
</evidence>
<feature type="binding site" evidence="8">
    <location>
        <begin position="149"/>
        <end position="152"/>
    </location>
    <ligand>
        <name>ATP</name>
        <dbReference type="ChEBI" id="CHEBI:30616"/>
    </ligand>
</feature>
<proteinExistence type="inferred from homology"/>
<feature type="binding site" evidence="8">
    <location>
        <begin position="30"/>
        <end position="37"/>
    </location>
    <ligand>
        <name>ATP</name>
        <dbReference type="ChEBI" id="CHEBI:30616"/>
    </ligand>
</feature>
<evidence type="ECO:0000256" key="3">
    <source>
        <dbReference type="ARBA" id="ARBA00022598"/>
    </source>
</evidence>
<comment type="caution">
    <text evidence="9">The sequence shown here is derived from an EMBL/GenBank/DDBJ whole genome shotgun (WGS) entry which is preliminary data.</text>
</comment>
<dbReference type="HAMAP" id="MF_00158">
    <property type="entry name" value="PanC"/>
    <property type="match status" value="1"/>
</dbReference>
<feature type="binding site" evidence="8">
    <location>
        <begin position="186"/>
        <end position="189"/>
    </location>
    <ligand>
        <name>ATP</name>
        <dbReference type="ChEBI" id="CHEBI:30616"/>
    </ligand>
</feature>
<dbReference type="PANTHER" id="PTHR21299">
    <property type="entry name" value="CYTIDYLATE KINASE/PANTOATE-BETA-ALANINE LIGASE"/>
    <property type="match status" value="1"/>
</dbReference>
<evidence type="ECO:0000313" key="10">
    <source>
        <dbReference type="Proteomes" id="UP000625735"/>
    </source>
</evidence>